<dbReference type="PROSITE" id="PS51263">
    <property type="entry name" value="ADF_H"/>
    <property type="match status" value="1"/>
</dbReference>
<protein>
    <recommendedName>
        <fullName evidence="2">ADF-H domain-containing protein</fullName>
    </recommendedName>
</protein>
<sequence length="597" mass="63271">MAVSLLPSSALAAAYLRRLGFAEAEAATLAVSQPLAGGASSKNLLCDLIRRHVLRIPFENLEQHSFPLLAGGRSLPTPTEERLQRLGQIRRSVERLATGSTGGVCFDLNPTFAWLLRELGASLRLCMSCVAAQEGFKEKATHCVILVDLPDGPLLVDPGFGDPPRTAVGMSGEFADGRATYEVAVNTDGSIGGTKVLRRKIGESAPLHLKDLDNPALDTDDGTWKALYSFRHEDNLEYDAEEMRAGLEHVLAPGTNFSAKRFICQALPKGYVTLSERRLRRCEGGAIVEEVAVDEEDADSWQKLAGRVLGMPLLSTQLNDQAAVKRPSVPRVAAAGAYSFVASTASGVARSAATPSRILPFNASGQIGRAFTSQDAASAKAKNLGSMDASSCAMGGAGAGGGLGLNKPGFLKVQHFAGAGGRGSSIDIGEDVRVTWKNVLADADPTSWIYCEYTSDGKGLELKSSGTGGLSEFKAALGESIAWGGFRCNGVDRRGTFECKRPKFIFVQHKPEQMSAMKKAKQGSHKGDVKDAITGAHLDVIVETLADLDEQGLIAKLQAATGAHKPNGYEFEPGLILDADFYGLGIGNDCKGESSKN</sequence>
<dbReference type="GO" id="GO:0003779">
    <property type="term" value="F:actin binding"/>
    <property type="evidence" value="ECO:0007669"/>
    <property type="project" value="InterPro"/>
</dbReference>
<dbReference type="Gene3D" id="3.30.2140.20">
    <property type="match status" value="1"/>
</dbReference>
<organism evidence="3 4">
    <name type="scientific">Polarella glacialis</name>
    <name type="common">Dinoflagellate</name>
    <dbReference type="NCBI Taxonomy" id="89957"/>
    <lineage>
        <taxon>Eukaryota</taxon>
        <taxon>Sar</taxon>
        <taxon>Alveolata</taxon>
        <taxon>Dinophyceae</taxon>
        <taxon>Suessiales</taxon>
        <taxon>Suessiaceae</taxon>
        <taxon>Polarella</taxon>
    </lineage>
</organism>
<gene>
    <name evidence="3" type="ORF">PGLA1383_LOCUS57429</name>
</gene>
<dbReference type="PANTHER" id="PTHR11786:SF0">
    <property type="entry name" value="ARYLAMINE N-ACETYLTRANSFERASE 4-RELATED"/>
    <property type="match status" value="1"/>
</dbReference>
<comment type="similarity">
    <text evidence="1">Belongs to the arylamine N-acetyltransferase family.</text>
</comment>
<evidence type="ECO:0000313" key="4">
    <source>
        <dbReference type="Proteomes" id="UP000654075"/>
    </source>
</evidence>
<feature type="domain" description="ADF-H" evidence="2">
    <location>
        <begin position="423"/>
        <end position="558"/>
    </location>
</feature>
<evidence type="ECO:0000313" key="3">
    <source>
        <dbReference type="EMBL" id="CAE8643059.1"/>
    </source>
</evidence>
<dbReference type="InterPro" id="IPR002108">
    <property type="entry name" value="ADF-H"/>
</dbReference>
<dbReference type="Gene3D" id="3.40.20.10">
    <property type="entry name" value="Severin"/>
    <property type="match status" value="1"/>
</dbReference>
<dbReference type="InterPro" id="IPR053710">
    <property type="entry name" value="Arylamine_NAT_domain_sf"/>
</dbReference>
<dbReference type="InterPro" id="IPR029006">
    <property type="entry name" value="ADF-H/Gelsolin-like_dom_sf"/>
</dbReference>
<dbReference type="AlphaFoldDB" id="A0A813HZY9"/>
<keyword evidence="4" id="KW-1185">Reference proteome</keyword>
<dbReference type="SUPFAM" id="SSF55753">
    <property type="entry name" value="Actin depolymerizing proteins"/>
    <property type="match status" value="1"/>
</dbReference>
<name>A0A813HZY9_POLGL</name>
<reference evidence="3" key="1">
    <citation type="submission" date="2021-02" db="EMBL/GenBank/DDBJ databases">
        <authorList>
            <person name="Dougan E. K."/>
            <person name="Rhodes N."/>
            <person name="Thang M."/>
            <person name="Chan C."/>
        </authorList>
    </citation>
    <scope>NUCLEOTIDE SEQUENCE</scope>
</reference>
<dbReference type="Pfam" id="PF00797">
    <property type="entry name" value="Acetyltransf_2"/>
    <property type="match status" value="1"/>
</dbReference>
<dbReference type="OrthoDB" id="10260017at2759"/>
<evidence type="ECO:0000259" key="2">
    <source>
        <dbReference type="PROSITE" id="PS51263"/>
    </source>
</evidence>
<accession>A0A813HZY9</accession>
<proteinExistence type="inferred from homology"/>
<dbReference type="Pfam" id="PF00241">
    <property type="entry name" value="Cofilin_ADF"/>
    <property type="match status" value="1"/>
</dbReference>
<dbReference type="Proteomes" id="UP000654075">
    <property type="component" value="Unassembled WGS sequence"/>
</dbReference>
<dbReference type="InterPro" id="IPR038765">
    <property type="entry name" value="Papain-like_cys_pep_sf"/>
</dbReference>
<dbReference type="EMBL" id="CAJNNV010033258">
    <property type="protein sequence ID" value="CAE8643059.1"/>
    <property type="molecule type" value="Genomic_DNA"/>
</dbReference>
<dbReference type="InterPro" id="IPR001447">
    <property type="entry name" value="Arylamine_N-AcTrfase"/>
</dbReference>
<dbReference type="SUPFAM" id="SSF54001">
    <property type="entry name" value="Cysteine proteinases"/>
    <property type="match status" value="1"/>
</dbReference>
<evidence type="ECO:0000256" key="1">
    <source>
        <dbReference type="ARBA" id="ARBA00006547"/>
    </source>
</evidence>
<comment type="caution">
    <text evidence="3">The sequence shown here is derived from an EMBL/GenBank/DDBJ whole genome shotgun (WGS) entry which is preliminary data.</text>
</comment>
<dbReference type="PANTHER" id="PTHR11786">
    <property type="entry name" value="N-HYDROXYARYLAMINE O-ACETYLTRANSFERASE"/>
    <property type="match status" value="1"/>
</dbReference>
<dbReference type="GO" id="GO:0016407">
    <property type="term" value="F:acetyltransferase activity"/>
    <property type="evidence" value="ECO:0007669"/>
    <property type="project" value="InterPro"/>
</dbReference>